<dbReference type="NCBIfam" id="TIGR00577">
    <property type="entry name" value="fpg"/>
    <property type="match status" value="1"/>
</dbReference>
<dbReference type="PROSITE" id="PS51068">
    <property type="entry name" value="FPG_CAT"/>
    <property type="match status" value="1"/>
</dbReference>
<keyword evidence="20" id="KW-1185">Reference proteome</keyword>
<evidence type="ECO:0000313" key="19">
    <source>
        <dbReference type="EMBL" id="KXB58317.1"/>
    </source>
</evidence>
<dbReference type="CDD" id="cd08966">
    <property type="entry name" value="EcFpg-like_N"/>
    <property type="match status" value="1"/>
</dbReference>
<dbReference type="SMART" id="SM01232">
    <property type="entry name" value="H2TH"/>
    <property type="match status" value="1"/>
</dbReference>
<dbReference type="Gene3D" id="1.10.8.50">
    <property type="match status" value="1"/>
</dbReference>
<keyword evidence="9" id="KW-0862">Zinc</keyword>
<evidence type="ECO:0000256" key="1">
    <source>
        <dbReference type="ARBA" id="ARBA00001668"/>
    </source>
</evidence>
<dbReference type="SUPFAM" id="SSF46946">
    <property type="entry name" value="S13-like H2TH domain"/>
    <property type="match status" value="1"/>
</dbReference>
<evidence type="ECO:0000313" key="20">
    <source>
        <dbReference type="Proteomes" id="UP000070467"/>
    </source>
</evidence>
<comment type="similarity">
    <text evidence="3">Belongs to the FPG family.</text>
</comment>
<evidence type="ECO:0000256" key="2">
    <source>
        <dbReference type="ARBA" id="ARBA00001947"/>
    </source>
</evidence>
<comment type="caution">
    <text evidence="19">The sequence shown here is derived from an EMBL/GenBank/DDBJ whole genome shotgun (WGS) entry which is preliminary data.</text>
</comment>
<dbReference type="InterPro" id="IPR010979">
    <property type="entry name" value="Ribosomal_uS13-like_H2TH"/>
</dbReference>
<evidence type="ECO:0000256" key="14">
    <source>
        <dbReference type="ARBA" id="ARBA00023295"/>
    </source>
</evidence>
<dbReference type="EMBL" id="LSDB01000017">
    <property type="protein sequence ID" value="KXB58317.1"/>
    <property type="molecule type" value="Genomic_DNA"/>
</dbReference>
<dbReference type="RefSeq" id="WP_066129746.1">
    <property type="nucleotide sequence ID" value="NZ_KQ959870.1"/>
</dbReference>
<accession>A0ABR5TM82</accession>
<dbReference type="InterPro" id="IPR012319">
    <property type="entry name" value="FPG_cat"/>
</dbReference>
<dbReference type="PANTHER" id="PTHR22993:SF9">
    <property type="entry name" value="FORMAMIDOPYRIMIDINE-DNA GLYCOSYLASE"/>
    <property type="match status" value="1"/>
</dbReference>
<feature type="domain" description="Formamidopyrimidine-DNA glycosylase catalytic" evidence="18">
    <location>
        <begin position="2"/>
        <end position="128"/>
    </location>
</feature>
<keyword evidence="10" id="KW-0238">DNA-binding</keyword>
<evidence type="ECO:0000256" key="9">
    <source>
        <dbReference type="ARBA" id="ARBA00022833"/>
    </source>
</evidence>
<comment type="catalytic activity">
    <reaction evidence="1">
        <text>Hydrolysis of DNA containing ring-opened 7-methylguanine residues, releasing 2,6-diamino-4-hydroxy-5-(N-methyl)formamidopyrimidine.</text>
        <dbReference type="EC" id="3.2.2.23"/>
    </reaction>
</comment>
<evidence type="ECO:0000256" key="4">
    <source>
        <dbReference type="ARBA" id="ARBA00011245"/>
    </source>
</evidence>
<dbReference type="SUPFAM" id="SSF57716">
    <property type="entry name" value="Glucocorticoid receptor-like (DNA-binding domain)"/>
    <property type="match status" value="1"/>
</dbReference>
<dbReference type="Pfam" id="PF01149">
    <property type="entry name" value="Fapy_DNA_glyco"/>
    <property type="match status" value="1"/>
</dbReference>
<protein>
    <submittedName>
        <fullName evidence="19">DNA-formamidopyrimidine glycosylase</fullName>
    </submittedName>
</protein>
<keyword evidence="11" id="KW-0234">DNA repair</keyword>
<reference evidence="19 20" key="1">
    <citation type="submission" date="2016-01" db="EMBL/GenBank/DDBJ databases">
        <authorList>
            <person name="Mitreva M."/>
            <person name="Pepin K.H."/>
            <person name="Mihindukulasuriya K.A."/>
            <person name="Fulton R."/>
            <person name="Fronick C."/>
            <person name="O'Laughlin M."/>
            <person name="Miner T."/>
            <person name="Herter B."/>
            <person name="Rosa B.A."/>
            <person name="Cordes M."/>
            <person name="Tomlinson C."/>
            <person name="Wollam A."/>
            <person name="Palsikar V.B."/>
            <person name="Mardis E.R."/>
            <person name="Wilson R.K."/>
        </authorList>
    </citation>
    <scope>NUCLEOTIDE SEQUENCE [LARGE SCALE GENOMIC DNA]</scope>
    <source>
        <strain evidence="19 20">KA00071</strain>
    </source>
</reference>
<feature type="domain" description="FPG-type" evidence="17">
    <location>
        <begin position="253"/>
        <end position="284"/>
    </location>
</feature>
<evidence type="ECO:0000256" key="15">
    <source>
        <dbReference type="ARBA" id="ARBA00044632"/>
    </source>
</evidence>
<evidence type="ECO:0000256" key="5">
    <source>
        <dbReference type="ARBA" id="ARBA00022723"/>
    </source>
</evidence>
<dbReference type="InterPro" id="IPR015886">
    <property type="entry name" value="H2TH_FPG"/>
</dbReference>
<dbReference type="SUPFAM" id="SSF81624">
    <property type="entry name" value="N-terminal domain of MutM-like DNA repair proteins"/>
    <property type="match status" value="1"/>
</dbReference>
<dbReference type="NCBIfam" id="NF002211">
    <property type="entry name" value="PRK01103.1"/>
    <property type="match status" value="1"/>
</dbReference>
<comment type="subunit">
    <text evidence="4">Monomer.</text>
</comment>
<comment type="catalytic activity">
    <reaction evidence="15">
        <text>2'-deoxyribonucleotide-(2'-deoxyribose 5'-phosphate)-2'-deoxyribonucleotide-DNA = a 3'-end 2'-deoxyribonucleotide-(2,3-dehydro-2,3-deoxyribose 5'-phosphate)-DNA + a 5'-end 5'-phospho-2'-deoxyribonucleoside-DNA + H(+)</text>
        <dbReference type="Rhea" id="RHEA:66592"/>
        <dbReference type="Rhea" id="RHEA-COMP:13180"/>
        <dbReference type="Rhea" id="RHEA-COMP:16897"/>
        <dbReference type="Rhea" id="RHEA-COMP:17067"/>
        <dbReference type="ChEBI" id="CHEBI:15378"/>
        <dbReference type="ChEBI" id="CHEBI:136412"/>
        <dbReference type="ChEBI" id="CHEBI:157695"/>
        <dbReference type="ChEBI" id="CHEBI:167181"/>
        <dbReference type="EC" id="4.2.99.18"/>
    </reaction>
</comment>
<evidence type="ECO:0000256" key="7">
    <source>
        <dbReference type="ARBA" id="ARBA00022771"/>
    </source>
</evidence>
<dbReference type="PROSITE" id="PS51066">
    <property type="entry name" value="ZF_FPG_2"/>
    <property type="match status" value="1"/>
</dbReference>
<dbReference type="InterPro" id="IPR000214">
    <property type="entry name" value="Znf_DNA_glyclase/AP_lyase"/>
</dbReference>
<organism evidence="19 20">
    <name type="scientific">Gemelliphila asaccharolytica</name>
    <dbReference type="NCBI Taxonomy" id="502393"/>
    <lineage>
        <taxon>Bacteria</taxon>
        <taxon>Bacillati</taxon>
        <taxon>Bacillota</taxon>
        <taxon>Bacilli</taxon>
        <taxon>Bacillales</taxon>
        <taxon>Gemellaceae</taxon>
        <taxon>Gemelliphila</taxon>
    </lineage>
</organism>
<keyword evidence="5" id="KW-0479">Metal-binding</keyword>
<dbReference type="Pfam" id="PF06831">
    <property type="entry name" value="H2TH"/>
    <property type="match status" value="1"/>
</dbReference>
<sequence>MPELPEVENIKRGLIKKVINKKIISVEISEIVASSHKNQKRAIVKDNLEIFKKNLIGKTILDLTRRGKYIYFTLEKGYLVTHFGMTGAYFVVKEEKDIKNKNYYKHRHIIFNFETGEKMCFCDIRRFSELRYLDDISTFKPFQQMAPEPFYHASLKKFLDKLNEKKYLNKEIKALLLDGSVFCGCGNIYACEVLYKEKINPLTFSKNLSEEDKKRIFISLKEILEFSIEKGGSTISDYVNSEGEKGNMQNYLKIYGKKVCPLGHATKNIKIKGRSTYFCPECQKYPV</sequence>
<evidence type="ECO:0000256" key="16">
    <source>
        <dbReference type="PROSITE-ProRule" id="PRU00391"/>
    </source>
</evidence>
<evidence type="ECO:0000256" key="6">
    <source>
        <dbReference type="ARBA" id="ARBA00022763"/>
    </source>
</evidence>
<proteinExistence type="inferred from homology"/>
<evidence type="ECO:0000256" key="13">
    <source>
        <dbReference type="ARBA" id="ARBA00023268"/>
    </source>
</evidence>
<evidence type="ECO:0000259" key="17">
    <source>
        <dbReference type="PROSITE" id="PS51066"/>
    </source>
</evidence>
<dbReference type="Gene3D" id="3.20.190.10">
    <property type="entry name" value="MutM-like, N-terminal"/>
    <property type="match status" value="1"/>
</dbReference>
<evidence type="ECO:0000256" key="10">
    <source>
        <dbReference type="ARBA" id="ARBA00023125"/>
    </source>
</evidence>
<keyword evidence="8" id="KW-0378">Hydrolase</keyword>
<dbReference type="PANTHER" id="PTHR22993">
    <property type="entry name" value="FORMAMIDOPYRIMIDINE-DNA GLYCOSYLASE"/>
    <property type="match status" value="1"/>
</dbReference>
<keyword evidence="14" id="KW-0326">Glycosidase</keyword>
<comment type="cofactor">
    <cofactor evidence="2">
        <name>Zn(2+)</name>
        <dbReference type="ChEBI" id="CHEBI:29105"/>
    </cofactor>
</comment>
<gene>
    <name evidence="19" type="ORF">HMPREF1871_00543</name>
</gene>
<keyword evidence="7 16" id="KW-0863">Zinc-finger</keyword>
<evidence type="ECO:0000256" key="11">
    <source>
        <dbReference type="ARBA" id="ARBA00023204"/>
    </source>
</evidence>
<keyword evidence="12" id="KW-0456">Lyase</keyword>
<dbReference type="InterPro" id="IPR020629">
    <property type="entry name" value="FPG_Glyclase"/>
</dbReference>
<name>A0ABR5TM82_9BACL</name>
<evidence type="ECO:0000256" key="8">
    <source>
        <dbReference type="ARBA" id="ARBA00022801"/>
    </source>
</evidence>
<evidence type="ECO:0000256" key="12">
    <source>
        <dbReference type="ARBA" id="ARBA00023239"/>
    </source>
</evidence>
<evidence type="ECO:0000259" key="18">
    <source>
        <dbReference type="PROSITE" id="PS51068"/>
    </source>
</evidence>
<dbReference type="InterPro" id="IPR035937">
    <property type="entry name" value="FPG_N"/>
</dbReference>
<keyword evidence="13" id="KW-0511">Multifunctional enzyme</keyword>
<dbReference type="SMART" id="SM00898">
    <property type="entry name" value="Fapy_DNA_glyco"/>
    <property type="match status" value="1"/>
</dbReference>
<evidence type="ECO:0000256" key="3">
    <source>
        <dbReference type="ARBA" id="ARBA00009409"/>
    </source>
</evidence>
<keyword evidence="6" id="KW-0227">DNA damage</keyword>
<dbReference type="Proteomes" id="UP000070467">
    <property type="component" value="Unassembled WGS sequence"/>
</dbReference>